<dbReference type="RefSeq" id="WP_173533682.1">
    <property type="nucleotide sequence ID" value="NZ_CP054143.1"/>
</dbReference>
<dbReference type="GO" id="GO:0032993">
    <property type="term" value="C:protein-DNA complex"/>
    <property type="evidence" value="ECO:0007669"/>
    <property type="project" value="TreeGrafter"/>
</dbReference>
<dbReference type="GO" id="GO:0005829">
    <property type="term" value="C:cytosol"/>
    <property type="evidence" value="ECO:0007669"/>
    <property type="project" value="TreeGrafter"/>
</dbReference>
<keyword evidence="10" id="KW-1185">Reference proteome</keyword>
<dbReference type="SUPFAM" id="SSF52172">
    <property type="entry name" value="CheY-like"/>
    <property type="match status" value="1"/>
</dbReference>
<organism evidence="9 10">
    <name type="scientific">Deefgea piscis</name>
    <dbReference type="NCBI Taxonomy" id="2739061"/>
    <lineage>
        <taxon>Bacteria</taxon>
        <taxon>Pseudomonadati</taxon>
        <taxon>Pseudomonadota</taxon>
        <taxon>Betaproteobacteria</taxon>
        <taxon>Neisseriales</taxon>
        <taxon>Chitinibacteraceae</taxon>
        <taxon>Deefgea</taxon>
    </lineage>
</organism>
<dbReference type="SMART" id="SM00448">
    <property type="entry name" value="REC"/>
    <property type="match status" value="1"/>
</dbReference>
<sequence length="393" mass="43530">MPLTLLIVDPDCSAYDALRPNIEAHFVIQMAENGSNAMALLEHAQPDILLIDGNLADQTAYAVCQSYKTNNPNGQILFIASTEKADYVAAYGAGADDFISKPFSNDELQQKLLLFQRSIEETQQLRSSVQAATVTAMQAISNSAELGKVISFFKRASLAPDEASLLKALVHTTAKFNVQVAAQIHQQDTLLTLNSQGRSSPLEEHMLQTLAQDPQRIYEMGKRLVINFPRIILQVKDMPVNQPDLCGRLRDHIAILVEAAETRLDGILNETQIRAQQQLTLNAITLIQSSIQKLENEYRHQASSSMLLFSELQDQFEHKMVYLGLTDSQEGALLDMIAHSLAAATQIYDQGLSLDDEFSHVIATLIYLTQRSPQAVPAVPPEPEEPSDDIMLF</sequence>
<dbReference type="Gene3D" id="3.40.50.2300">
    <property type="match status" value="1"/>
</dbReference>
<accession>A0A6M8SX50</accession>
<dbReference type="InterPro" id="IPR001789">
    <property type="entry name" value="Sig_transdc_resp-reg_receiver"/>
</dbReference>
<evidence type="ECO:0000256" key="2">
    <source>
        <dbReference type="ARBA" id="ARBA00023012"/>
    </source>
</evidence>
<keyword evidence="1 6" id="KW-0597">Phosphoprotein</keyword>
<evidence type="ECO:0000256" key="4">
    <source>
        <dbReference type="ARBA" id="ARBA00023125"/>
    </source>
</evidence>
<keyword evidence="5" id="KW-0804">Transcription</keyword>
<proteinExistence type="predicted"/>
<dbReference type="GO" id="GO:0006355">
    <property type="term" value="P:regulation of DNA-templated transcription"/>
    <property type="evidence" value="ECO:0007669"/>
    <property type="project" value="TreeGrafter"/>
</dbReference>
<name>A0A6M8SX50_9NEIS</name>
<keyword evidence="4" id="KW-0238">DNA-binding</keyword>
<evidence type="ECO:0000313" key="9">
    <source>
        <dbReference type="EMBL" id="QKJ67179.1"/>
    </source>
</evidence>
<dbReference type="GO" id="GO:0000976">
    <property type="term" value="F:transcription cis-regulatory region binding"/>
    <property type="evidence" value="ECO:0007669"/>
    <property type="project" value="TreeGrafter"/>
</dbReference>
<evidence type="ECO:0000256" key="5">
    <source>
        <dbReference type="ARBA" id="ARBA00023163"/>
    </source>
</evidence>
<reference evidence="9 10" key="1">
    <citation type="submission" date="2020-05" db="EMBL/GenBank/DDBJ databases">
        <title>Complete genome sequence of Deefgea sp. D17.</title>
        <authorList>
            <person name="Bae J.-W."/>
            <person name="Han J.E."/>
        </authorList>
    </citation>
    <scope>NUCLEOTIDE SEQUENCE [LARGE SCALE GENOMIC DNA]</scope>
    <source>
        <strain evidence="9 10">D17</strain>
    </source>
</reference>
<feature type="region of interest" description="Disordered" evidence="7">
    <location>
        <begin position="374"/>
        <end position="393"/>
    </location>
</feature>
<evidence type="ECO:0000256" key="3">
    <source>
        <dbReference type="ARBA" id="ARBA00023015"/>
    </source>
</evidence>
<feature type="domain" description="Response regulatory" evidence="8">
    <location>
        <begin position="4"/>
        <end position="116"/>
    </location>
</feature>
<dbReference type="Proteomes" id="UP000504844">
    <property type="component" value="Chromosome"/>
</dbReference>
<dbReference type="PROSITE" id="PS50110">
    <property type="entry name" value="RESPONSE_REGULATORY"/>
    <property type="match status" value="1"/>
</dbReference>
<feature type="compositionally biased region" description="Acidic residues" evidence="7">
    <location>
        <begin position="382"/>
        <end position="393"/>
    </location>
</feature>
<feature type="modified residue" description="4-aspartylphosphate" evidence="6">
    <location>
        <position position="52"/>
    </location>
</feature>
<dbReference type="AlphaFoldDB" id="A0A6M8SX50"/>
<keyword evidence="2" id="KW-0902">Two-component regulatory system</keyword>
<dbReference type="Pfam" id="PF00072">
    <property type="entry name" value="Response_reg"/>
    <property type="match status" value="1"/>
</dbReference>
<evidence type="ECO:0000313" key="10">
    <source>
        <dbReference type="Proteomes" id="UP000504844"/>
    </source>
</evidence>
<dbReference type="InterPro" id="IPR039420">
    <property type="entry name" value="WalR-like"/>
</dbReference>
<dbReference type="EMBL" id="CP054143">
    <property type="protein sequence ID" value="QKJ67179.1"/>
    <property type="molecule type" value="Genomic_DNA"/>
</dbReference>
<keyword evidence="3" id="KW-0805">Transcription regulation</keyword>
<evidence type="ECO:0000259" key="8">
    <source>
        <dbReference type="PROSITE" id="PS50110"/>
    </source>
</evidence>
<dbReference type="KEGG" id="dee:HQN60_10965"/>
<gene>
    <name evidence="9" type="ORF">HQN60_10965</name>
</gene>
<dbReference type="InterPro" id="IPR011006">
    <property type="entry name" value="CheY-like_superfamily"/>
</dbReference>
<protein>
    <submittedName>
        <fullName evidence="9">Response regulator</fullName>
    </submittedName>
</protein>
<dbReference type="PANTHER" id="PTHR48111:SF1">
    <property type="entry name" value="TWO-COMPONENT RESPONSE REGULATOR ORR33"/>
    <property type="match status" value="1"/>
</dbReference>
<dbReference type="PANTHER" id="PTHR48111">
    <property type="entry name" value="REGULATOR OF RPOS"/>
    <property type="match status" value="1"/>
</dbReference>
<evidence type="ECO:0000256" key="6">
    <source>
        <dbReference type="PROSITE-ProRule" id="PRU00169"/>
    </source>
</evidence>
<dbReference type="GO" id="GO:0000156">
    <property type="term" value="F:phosphorelay response regulator activity"/>
    <property type="evidence" value="ECO:0007669"/>
    <property type="project" value="TreeGrafter"/>
</dbReference>
<evidence type="ECO:0000256" key="1">
    <source>
        <dbReference type="ARBA" id="ARBA00022553"/>
    </source>
</evidence>
<evidence type="ECO:0000256" key="7">
    <source>
        <dbReference type="SAM" id="MobiDB-lite"/>
    </source>
</evidence>
<dbReference type="CDD" id="cd00156">
    <property type="entry name" value="REC"/>
    <property type="match status" value="1"/>
</dbReference>